<sequence>MNKPTSNKQVATKTKILDAAEELFAERGFAETSLRVITAKAEVNLASVNYHFGSKKSLIEAVFDRFMQSFTAQIMKEMAILEKNKSIDISQVLGTLVEPLMGTDNVRPNGASVFMKLLGRAYAESQGHIRRYVMHNYAHVLARFTRLLQKACPQIAASEMFWRLHFMLGAFIFTLAGHEALQDISQSDFEESVSTKDIILKLIPFLAAGFLSSNSTIELLSAGEA</sequence>
<dbReference type="RefSeq" id="WP_353895913.1">
    <property type="nucleotide sequence ID" value="NZ_JBEVCJ010000009.1"/>
</dbReference>
<dbReference type="InterPro" id="IPR050109">
    <property type="entry name" value="HTH-type_TetR-like_transc_reg"/>
</dbReference>
<comment type="caution">
    <text evidence="4">The sequence shown here is derived from an EMBL/GenBank/DDBJ whole genome shotgun (WGS) entry which is preliminary data.</text>
</comment>
<dbReference type="Pfam" id="PF00440">
    <property type="entry name" value="TetR_N"/>
    <property type="match status" value="1"/>
</dbReference>
<feature type="DNA-binding region" description="H-T-H motif" evidence="2">
    <location>
        <begin position="33"/>
        <end position="52"/>
    </location>
</feature>
<evidence type="ECO:0000256" key="2">
    <source>
        <dbReference type="PROSITE-ProRule" id="PRU00335"/>
    </source>
</evidence>
<dbReference type="SUPFAM" id="SSF48498">
    <property type="entry name" value="Tetracyclin repressor-like, C-terminal domain"/>
    <property type="match status" value="1"/>
</dbReference>
<evidence type="ECO:0000256" key="1">
    <source>
        <dbReference type="ARBA" id="ARBA00023125"/>
    </source>
</evidence>
<dbReference type="PROSITE" id="PS50977">
    <property type="entry name" value="HTH_TETR_2"/>
    <property type="match status" value="1"/>
</dbReference>
<dbReference type="InterPro" id="IPR009057">
    <property type="entry name" value="Homeodomain-like_sf"/>
</dbReference>
<dbReference type="SUPFAM" id="SSF46689">
    <property type="entry name" value="Homeodomain-like"/>
    <property type="match status" value="1"/>
</dbReference>
<keyword evidence="1 2" id="KW-0238">DNA-binding</keyword>
<dbReference type="InterPro" id="IPR023772">
    <property type="entry name" value="DNA-bd_HTH_TetR-type_CS"/>
</dbReference>
<keyword evidence="5" id="KW-1185">Reference proteome</keyword>
<proteinExistence type="predicted"/>
<name>A0ABV2BTR6_9GAMM</name>
<dbReference type="InterPro" id="IPR001647">
    <property type="entry name" value="HTH_TetR"/>
</dbReference>
<dbReference type="PRINTS" id="PR00455">
    <property type="entry name" value="HTHTETR"/>
</dbReference>
<evidence type="ECO:0000313" key="4">
    <source>
        <dbReference type="EMBL" id="MET1255328.1"/>
    </source>
</evidence>
<organism evidence="4 5">
    <name type="scientific">Aliikangiella maris</name>
    <dbReference type="NCBI Taxonomy" id="3162458"/>
    <lineage>
        <taxon>Bacteria</taxon>
        <taxon>Pseudomonadati</taxon>
        <taxon>Pseudomonadota</taxon>
        <taxon>Gammaproteobacteria</taxon>
        <taxon>Oceanospirillales</taxon>
        <taxon>Pleioneaceae</taxon>
        <taxon>Aliikangiella</taxon>
    </lineage>
</organism>
<dbReference type="Pfam" id="PF17939">
    <property type="entry name" value="TetR_C_30"/>
    <property type="match status" value="1"/>
</dbReference>
<gene>
    <name evidence="4" type="ORF">ABVT43_09345</name>
</gene>
<reference evidence="4 5" key="1">
    <citation type="submission" date="2024-06" db="EMBL/GenBank/DDBJ databases">
        <authorList>
            <person name="Li F."/>
        </authorList>
    </citation>
    <scope>NUCLEOTIDE SEQUENCE [LARGE SCALE GENOMIC DNA]</scope>
    <source>
        <strain evidence="4 5">GXAS 311</strain>
    </source>
</reference>
<dbReference type="PANTHER" id="PTHR30055:SF235">
    <property type="entry name" value="TRANSCRIPTIONAL REGULATORY PROTEIN"/>
    <property type="match status" value="1"/>
</dbReference>
<dbReference type="EMBL" id="JBEVCJ010000009">
    <property type="protein sequence ID" value="MET1255328.1"/>
    <property type="molecule type" value="Genomic_DNA"/>
</dbReference>
<dbReference type="InterPro" id="IPR036271">
    <property type="entry name" value="Tet_transcr_reg_TetR-rel_C_sf"/>
</dbReference>
<feature type="domain" description="HTH tetR-type" evidence="3">
    <location>
        <begin position="10"/>
        <end position="70"/>
    </location>
</feature>
<protein>
    <submittedName>
        <fullName evidence="4">TetR/AcrR family transcriptional regulator</fullName>
    </submittedName>
</protein>
<dbReference type="PROSITE" id="PS01081">
    <property type="entry name" value="HTH_TETR_1"/>
    <property type="match status" value="1"/>
</dbReference>
<evidence type="ECO:0000259" key="3">
    <source>
        <dbReference type="PROSITE" id="PS50977"/>
    </source>
</evidence>
<dbReference type="PANTHER" id="PTHR30055">
    <property type="entry name" value="HTH-TYPE TRANSCRIPTIONAL REGULATOR RUTR"/>
    <property type="match status" value="1"/>
</dbReference>
<evidence type="ECO:0000313" key="5">
    <source>
        <dbReference type="Proteomes" id="UP001548189"/>
    </source>
</evidence>
<dbReference type="Gene3D" id="1.10.357.10">
    <property type="entry name" value="Tetracycline Repressor, domain 2"/>
    <property type="match status" value="1"/>
</dbReference>
<dbReference type="InterPro" id="IPR041586">
    <property type="entry name" value="PsrA_TetR_C"/>
</dbReference>
<dbReference type="Proteomes" id="UP001548189">
    <property type="component" value="Unassembled WGS sequence"/>
</dbReference>
<accession>A0ABV2BTR6</accession>